<feature type="compositionally biased region" description="Polar residues" evidence="1">
    <location>
        <begin position="609"/>
        <end position="623"/>
    </location>
</feature>
<feature type="region of interest" description="Disordered" evidence="1">
    <location>
        <begin position="891"/>
        <end position="938"/>
    </location>
</feature>
<comment type="caution">
    <text evidence="2">The sequence shown here is derived from an EMBL/GenBank/DDBJ whole genome shotgun (WGS) entry which is preliminary data.</text>
</comment>
<reference evidence="2" key="1">
    <citation type="journal article" date="2023" name="Mol. Phylogenet. Evol.">
        <title>Genome-scale phylogeny and comparative genomics of the fungal order Sordariales.</title>
        <authorList>
            <person name="Hensen N."/>
            <person name="Bonometti L."/>
            <person name="Westerberg I."/>
            <person name="Brannstrom I.O."/>
            <person name="Guillou S."/>
            <person name="Cros-Aarteil S."/>
            <person name="Calhoun S."/>
            <person name="Haridas S."/>
            <person name="Kuo A."/>
            <person name="Mondo S."/>
            <person name="Pangilinan J."/>
            <person name="Riley R."/>
            <person name="LaButti K."/>
            <person name="Andreopoulos B."/>
            <person name="Lipzen A."/>
            <person name="Chen C."/>
            <person name="Yan M."/>
            <person name="Daum C."/>
            <person name="Ng V."/>
            <person name="Clum A."/>
            <person name="Steindorff A."/>
            <person name="Ohm R.A."/>
            <person name="Martin F."/>
            <person name="Silar P."/>
            <person name="Natvig D.O."/>
            <person name="Lalanne C."/>
            <person name="Gautier V."/>
            <person name="Ament-Velasquez S.L."/>
            <person name="Kruys A."/>
            <person name="Hutchinson M.I."/>
            <person name="Powell A.J."/>
            <person name="Barry K."/>
            <person name="Miller A.N."/>
            <person name="Grigoriev I.V."/>
            <person name="Debuchy R."/>
            <person name="Gladieux P."/>
            <person name="Hiltunen Thoren M."/>
            <person name="Johannesson H."/>
        </authorList>
    </citation>
    <scope>NUCLEOTIDE SEQUENCE</scope>
    <source>
        <strain evidence="2">CBS 232.78</strain>
    </source>
</reference>
<organism evidence="2 3">
    <name type="scientific">Podospora didyma</name>
    <dbReference type="NCBI Taxonomy" id="330526"/>
    <lineage>
        <taxon>Eukaryota</taxon>
        <taxon>Fungi</taxon>
        <taxon>Dikarya</taxon>
        <taxon>Ascomycota</taxon>
        <taxon>Pezizomycotina</taxon>
        <taxon>Sordariomycetes</taxon>
        <taxon>Sordariomycetidae</taxon>
        <taxon>Sordariales</taxon>
        <taxon>Podosporaceae</taxon>
        <taxon>Podospora</taxon>
    </lineage>
</organism>
<feature type="compositionally biased region" description="Polar residues" evidence="1">
    <location>
        <begin position="1200"/>
        <end position="1219"/>
    </location>
</feature>
<feature type="region of interest" description="Disordered" evidence="1">
    <location>
        <begin position="531"/>
        <end position="573"/>
    </location>
</feature>
<accession>A0AAE0P6M6</accession>
<feature type="compositionally biased region" description="Basic and acidic residues" evidence="1">
    <location>
        <begin position="536"/>
        <end position="548"/>
    </location>
</feature>
<evidence type="ECO:0000256" key="1">
    <source>
        <dbReference type="SAM" id="MobiDB-lite"/>
    </source>
</evidence>
<evidence type="ECO:0000313" key="3">
    <source>
        <dbReference type="Proteomes" id="UP001285441"/>
    </source>
</evidence>
<feature type="region of interest" description="Disordered" evidence="1">
    <location>
        <begin position="961"/>
        <end position="1129"/>
    </location>
</feature>
<proteinExistence type="predicted"/>
<keyword evidence="3" id="KW-1185">Reference proteome</keyword>
<protein>
    <recommendedName>
        <fullName evidence="4">Pt repeat family protein</fullName>
    </recommendedName>
</protein>
<feature type="region of interest" description="Disordered" evidence="1">
    <location>
        <begin position="605"/>
        <end position="733"/>
    </location>
</feature>
<feature type="region of interest" description="Disordered" evidence="1">
    <location>
        <begin position="2498"/>
        <end position="2519"/>
    </location>
</feature>
<feature type="compositionally biased region" description="Polar residues" evidence="1">
    <location>
        <begin position="704"/>
        <end position="713"/>
    </location>
</feature>
<feature type="region of interest" description="Disordered" evidence="1">
    <location>
        <begin position="1199"/>
        <end position="1229"/>
    </location>
</feature>
<sequence length="2551" mass="275933">MAWWDSSKQRQSLGASQRPKKRLVLGDAFPRLQESSRLSTTTSPTMDEDRGFLSPVFEDHQQNHHPVAPLTPALVVHVEIQFTDPVIRSRYSRSYGSSPLLEPSKRICDGLLRRIERCSEELLTRKDSGALEALKDETNERKPLRFEMKFRILRRGGGEWAERTFRSYQKQPLTVGLTKGIILASHRMVGLFLRRHDKDFQWLDQPFYDTEPESPETVAHSPGAPLSLSCIPRSRFIEPLQSFEVVPGYGIEILFRSRYPLRKKVAFEKGINVNSKQTAPLTLFMSEDLLWKVLQAINHQLDPIKQEFDAHLKTCGGLDCSHAEDDALDIDLRVSNNLGPVYSQVRRNVKSTLALFRDPDASDCEAFLRAIEAALADESREMDAKINATEDFELRVLEVKGVGWALQQPTRFAVGSLASYSRCTIQAALDRVQTGMGDVIRGRNVAVHVSAYKRGHLILDKAIVAHEKRGKRREKFAFPEDEGAAIVARLKIQIQRDIDMVFNDTCSIDDIAEEQEEQVAMPLMDSIESMEIETASPEKRPVSARREYPFPSNQNSQHNRTLSLPRPQSSPRPLIQRAFSLSRRSIESINSEKYASSLRAEATAIHHAQATSPARPQSSSSPLAQRAFSFPRDSPDFERTEAPVSPLGQSASLPRPRSSVRRLVQRAFSLTRRSTESLRSRGSSSKLNEDASASGARSSRSSSITFEQGSTQLTEEEISPESPTLVAPRKASRRTFSLSSKRYSLTGRVSNASTLIEELPDVDASIVTSRDAENLKAVKGENFETKPTYLELDFGEDPGHVFSNKLGSMTQEGEADKVDISPGIDPEHSPEPLSRYFSPSPTDLVQIICHDGDSKLPQTEAVLAVPVAAGISLSKMDTPEAFEDAAEFVSSAESEKLTAERSPNLLSGARSPRDDEFSTAPSTPALSHGGDASPSNSLLLTTPQYMRARPGTKESVLKKVESELESDKVESYKDAVTHGDPATASGEGTEERGHDTVHMGPTSLLSSSSPSSETTDASDVPADGPDVESDSARRLDDSSVPYETEDNQDSETQSSPSRTPAAKSEPEESPVSEKLGADGVGEADRPSQSPDIAGPDLADFPTEVRDSEPTSQKAVKSLALAPSSETSSVPERLVEFPALVDVDVGGGGGGGGGVTVVGGVVGGEESAPTDLVSHPHPAAEPQPRKISLADPELHAVHLEPTSTSDGTDNTPQDGCQQTTDEPETRVSPHLGEKCQLVGPATVSTSHDSDINTANICVGHEAGGDYDSAPAKHQVLGSHGFNHVPEVDASEVNIGDQEEIGSIHEPESGVGDGYESVDPAFRIPVGCHFEDHLDAEYYPDTRVPQVIAGDIHGSASEIPGVAAKLQTHQESTFDLGTGIPVGCQFIEYPDAEYYPDTRAPQGFAGDVHGSASTITAEGQVDRESVHDSETGIPIGWRFGEHVDAKYYPDTREPQVSIGEVHGSASESPEPTTDGQADHESIYNSGTGIPVGCQFVEDLDAKDYPDIKCDHGSVPKSSGVVDADPAKDVAVFDSGTGISVESQLAEPLSTKSHPKTQTLEVLVGDNLIGRDSTVEPPEHSIASQSDYRTIAEFGSGIPVGVRFTQLLDAKYYPDTHIPESSVKGSGIGFESVVGPPEAAIANQPDNKTIDGVGSGIPVGAQFAHYLDAKYYPDTRPAEIAAETGGTGHTCERQAPEDTVGDHVDDELILESDVNASETSVAFVDQAGYRTIADFESGIPVGAQFVEYLDAKYYPDTEMPEPIIQHLAADVSNNERKATIPEPPVEGCSNKLLGSKNHPETNRLVVLASHQIDHEFNNGYGIPMGSMFEQHPGAKFYPDTQAPDGSSIDFEKAPDVPVEVQTTHTFSDGCGIPIGSQFQGHPDAQYYPDTRVSVPRCRAQAKKALERPAEAQADHGSIEVVEETPEVFVMDQLEHQSIDSFTKTPEISVNTQADYGFSDGSGIPIGSQFQEYLDAQFYPDTSVSMPSIDAQADCELIGNFEVLSKMSVTPQAEYGFNEGSGIPLGAQFHVNPNTEYPDVSAPQISAQDQVPRFGIDSEKLPNAPVQTRTGCLYSTGVGIPIGSQFQGLFDYPDIREPQISAGHKRKGDHSASTSPGIKKYKTSVETQPEEIAGPSGNVGITVTDNEEESSPTEVVLDGQTPQDGPVKSEAEVIPTLEAVDSRAICESETRHEEPVYQSASVGPEETLEIVKEVDIDRPESNDEEPIEADETTIDVAHHERAIVENIEVDRSSSQPTVRAETEAKIEILEPEVLNNFTEAISNSNSEADVSEPNISDEGRTSAPDAPEDEPRAQPLISNTADGTSEQRTIVPEVPVKEAPTPHTASSKTDKSDFSVLESHGLSVSENPSTPQKTEKVPTKPAADLGTTNGTLIAPLPLLSTRGGVSSVPQVLEYQPYLTSARGSVEDHRPVLADEHCTPPSASRKYGRPQTAGYLGLHREPGLLDVGLRGALSGTRRFSLPPQQNDQEACVAEDTAVSVAKSGKDRKHDIWQKTAKASAPERHRDADDAPVVLSRIMMLLAGAVAISKILKRSSD</sequence>
<feature type="compositionally biased region" description="Polar residues" evidence="1">
    <location>
        <begin position="2358"/>
        <end position="2368"/>
    </location>
</feature>
<feature type="compositionally biased region" description="Basic and acidic residues" evidence="1">
    <location>
        <begin position="2498"/>
        <end position="2507"/>
    </location>
</feature>
<feature type="region of interest" description="Disordered" evidence="1">
    <location>
        <begin position="2278"/>
        <end position="2384"/>
    </location>
</feature>
<feature type="compositionally biased region" description="Polar residues" evidence="1">
    <location>
        <begin position="551"/>
        <end position="561"/>
    </location>
</feature>
<feature type="compositionally biased region" description="Low complexity" evidence="1">
    <location>
        <begin position="680"/>
        <end position="703"/>
    </location>
</feature>
<name>A0AAE0P6M6_9PEZI</name>
<reference evidence="2" key="2">
    <citation type="submission" date="2023-06" db="EMBL/GenBank/DDBJ databases">
        <authorList>
            <consortium name="Lawrence Berkeley National Laboratory"/>
            <person name="Haridas S."/>
            <person name="Hensen N."/>
            <person name="Bonometti L."/>
            <person name="Westerberg I."/>
            <person name="Brannstrom I.O."/>
            <person name="Guillou S."/>
            <person name="Cros-Aarteil S."/>
            <person name="Calhoun S."/>
            <person name="Kuo A."/>
            <person name="Mondo S."/>
            <person name="Pangilinan J."/>
            <person name="Riley R."/>
            <person name="LaButti K."/>
            <person name="Andreopoulos B."/>
            <person name="Lipzen A."/>
            <person name="Chen C."/>
            <person name="Yanf M."/>
            <person name="Daum C."/>
            <person name="Ng V."/>
            <person name="Clum A."/>
            <person name="Steindorff A."/>
            <person name="Ohm R."/>
            <person name="Martin F."/>
            <person name="Silar P."/>
            <person name="Natvig D."/>
            <person name="Lalanne C."/>
            <person name="Gautier V."/>
            <person name="Ament-velasquez S.L."/>
            <person name="Kruys A."/>
            <person name="Hutchinson M.I."/>
            <person name="Powell A.J."/>
            <person name="Barry K."/>
            <person name="Miller A.N."/>
            <person name="Grigoriev I.V."/>
            <person name="Debuchy R."/>
            <person name="Gladieux P."/>
            <person name="Thoren M.H."/>
            <person name="Johannesson H."/>
        </authorList>
    </citation>
    <scope>NUCLEOTIDE SEQUENCE</scope>
    <source>
        <strain evidence="2">CBS 232.78</strain>
    </source>
</reference>
<feature type="compositionally biased region" description="Polar residues" evidence="1">
    <location>
        <begin position="2312"/>
        <end position="2324"/>
    </location>
</feature>
<evidence type="ECO:0000313" key="2">
    <source>
        <dbReference type="EMBL" id="KAK3394295.1"/>
    </source>
</evidence>
<dbReference type="Proteomes" id="UP001285441">
    <property type="component" value="Unassembled WGS sequence"/>
</dbReference>
<feature type="compositionally biased region" description="Basic and acidic residues" evidence="1">
    <location>
        <begin position="961"/>
        <end position="977"/>
    </location>
</feature>
<evidence type="ECO:0008006" key="4">
    <source>
        <dbReference type="Google" id="ProtNLM"/>
    </source>
</evidence>
<dbReference type="EMBL" id="JAULSW010000001">
    <property type="protein sequence ID" value="KAK3394295.1"/>
    <property type="molecule type" value="Genomic_DNA"/>
</dbReference>
<gene>
    <name evidence="2" type="ORF">B0H63DRAFT_42253</name>
</gene>
<feature type="compositionally biased region" description="Low complexity" evidence="1">
    <location>
        <begin position="562"/>
        <end position="573"/>
    </location>
</feature>
<feature type="compositionally biased region" description="Low complexity" evidence="1">
    <location>
        <begin position="1003"/>
        <end position="1012"/>
    </location>
</feature>